<dbReference type="EMBL" id="GBHO01043350">
    <property type="protein sequence ID" value="JAG00254.1"/>
    <property type="molecule type" value="Transcribed_RNA"/>
</dbReference>
<protein>
    <recommendedName>
        <fullName evidence="3">Peptidyl-prolyl cis-trans isomerase</fullName>
        <shortName evidence="3">PPIase</shortName>
        <ecNumber evidence="3">5.2.1.8</ecNumber>
    </recommendedName>
</protein>
<dbReference type="AlphaFoldDB" id="A0A0A9VX79"/>
<dbReference type="SUPFAM" id="SSF50891">
    <property type="entry name" value="Cyclophilin-like"/>
    <property type="match status" value="1"/>
</dbReference>
<dbReference type="PANTHER" id="PTHR11071">
    <property type="entry name" value="PEPTIDYL-PROLYL CIS-TRANS ISOMERASE"/>
    <property type="match status" value="1"/>
</dbReference>
<dbReference type="Gene3D" id="2.40.100.10">
    <property type="entry name" value="Cyclophilin-like"/>
    <property type="match status" value="1"/>
</dbReference>
<keyword evidence="3" id="KW-0732">Signal</keyword>
<reference evidence="6" key="2">
    <citation type="submission" date="2014-07" db="EMBL/GenBank/DDBJ databases">
        <authorList>
            <person name="Hull J."/>
        </authorList>
    </citation>
    <scope>NUCLEOTIDE SEQUENCE</scope>
</reference>
<dbReference type="EC" id="5.2.1.8" evidence="3"/>
<evidence type="ECO:0000256" key="1">
    <source>
        <dbReference type="ARBA" id="ARBA00023110"/>
    </source>
</evidence>
<feature type="domain" description="PPIase cyclophilin-type" evidence="5">
    <location>
        <begin position="39"/>
        <end position="147"/>
    </location>
</feature>
<feature type="chain" id="PRO_5015017814" description="Peptidyl-prolyl cis-trans isomerase" evidence="3">
    <location>
        <begin position="28"/>
        <end position="170"/>
    </location>
</feature>
<keyword evidence="2 3" id="KW-0413">Isomerase</keyword>
<evidence type="ECO:0000259" key="5">
    <source>
        <dbReference type="PROSITE" id="PS50072"/>
    </source>
</evidence>
<dbReference type="PANTHER" id="PTHR11071:SF561">
    <property type="entry name" value="PEPTIDYL-PROLYL CIS-TRANS ISOMERASE D-RELATED"/>
    <property type="match status" value="1"/>
</dbReference>
<name>A0A0A9VX79_LYGHE</name>
<dbReference type="InterPro" id="IPR020892">
    <property type="entry name" value="Cyclophilin-type_PPIase_CS"/>
</dbReference>
<dbReference type="PROSITE" id="PS00170">
    <property type="entry name" value="CSA_PPIASE_1"/>
    <property type="match status" value="1"/>
</dbReference>
<accession>A0A0A9VX79</accession>
<evidence type="ECO:0000256" key="3">
    <source>
        <dbReference type="RuleBase" id="RU363019"/>
    </source>
</evidence>
<organism evidence="6">
    <name type="scientific">Lygus hesperus</name>
    <name type="common">Western plant bug</name>
    <dbReference type="NCBI Taxonomy" id="30085"/>
    <lineage>
        <taxon>Eukaryota</taxon>
        <taxon>Metazoa</taxon>
        <taxon>Ecdysozoa</taxon>
        <taxon>Arthropoda</taxon>
        <taxon>Hexapoda</taxon>
        <taxon>Insecta</taxon>
        <taxon>Pterygota</taxon>
        <taxon>Neoptera</taxon>
        <taxon>Paraneoptera</taxon>
        <taxon>Hemiptera</taxon>
        <taxon>Heteroptera</taxon>
        <taxon>Panheteroptera</taxon>
        <taxon>Cimicomorpha</taxon>
        <taxon>Miridae</taxon>
        <taxon>Mirini</taxon>
        <taxon>Lygus</taxon>
    </lineage>
</organism>
<sequence length="170" mass="18583">MRTVAYMGIVVVSILTVLFLICGESEAAEDEPLVTQKVWFDVDIGGRDVGRVEIGLFGGIVSRTVRNFVSLAKNPEGGGYKGSKFHRVIKDFMVQGGDFTRGDGTGGTSIYGDRFPDENFKLKHYGADGCPWRTRGRTPMALSSSSQPRRRLGWTGDTSSSAKSYEGWTS</sequence>
<dbReference type="GO" id="GO:0005737">
    <property type="term" value="C:cytoplasm"/>
    <property type="evidence" value="ECO:0007669"/>
    <property type="project" value="TreeGrafter"/>
</dbReference>
<feature type="compositionally biased region" description="Polar residues" evidence="4">
    <location>
        <begin position="156"/>
        <end position="170"/>
    </location>
</feature>
<evidence type="ECO:0000256" key="2">
    <source>
        <dbReference type="ARBA" id="ARBA00023235"/>
    </source>
</evidence>
<dbReference type="GO" id="GO:0006457">
    <property type="term" value="P:protein folding"/>
    <property type="evidence" value="ECO:0007669"/>
    <property type="project" value="InterPro"/>
</dbReference>
<reference evidence="6" key="1">
    <citation type="journal article" date="2014" name="PLoS ONE">
        <title>Transcriptome-Based Identification of ABC Transporters in the Western Tarnished Plant Bug Lygus hesperus.</title>
        <authorList>
            <person name="Hull J.J."/>
            <person name="Chaney K."/>
            <person name="Geib S.M."/>
            <person name="Fabrick J.A."/>
            <person name="Brent C.S."/>
            <person name="Walsh D."/>
            <person name="Lavine L.C."/>
        </authorList>
    </citation>
    <scope>NUCLEOTIDE SEQUENCE</scope>
</reference>
<dbReference type="PRINTS" id="PR00153">
    <property type="entry name" value="CSAPPISMRASE"/>
</dbReference>
<proteinExistence type="inferred from homology"/>
<reference evidence="7" key="3">
    <citation type="submission" date="2014-09" db="EMBL/GenBank/DDBJ databases">
        <authorList>
            <person name="Magalhaes I.L.F."/>
            <person name="Oliveira U."/>
            <person name="Santos F.R."/>
            <person name="Vidigal T.H.D.A."/>
            <person name="Brescovit A.D."/>
            <person name="Santos A.J."/>
        </authorList>
    </citation>
    <scope>NUCLEOTIDE SEQUENCE</scope>
</reference>
<comment type="similarity">
    <text evidence="3">Belongs to the cyclophilin-type PPIase family.</text>
</comment>
<dbReference type="InterPro" id="IPR002130">
    <property type="entry name" value="Cyclophilin-type_PPIase_dom"/>
</dbReference>
<dbReference type="InterPro" id="IPR029000">
    <property type="entry name" value="Cyclophilin-like_dom_sf"/>
</dbReference>
<gene>
    <name evidence="6" type="primary">PPIB_4</name>
    <name evidence="6" type="ORF">CM83_1202</name>
</gene>
<comment type="function">
    <text evidence="3">PPIases accelerate the folding of proteins. It catalyzes the cis-trans isomerization of proline imidic peptide bonds in oligopeptides.</text>
</comment>
<dbReference type="GO" id="GO:0016018">
    <property type="term" value="F:cyclosporin A binding"/>
    <property type="evidence" value="ECO:0007669"/>
    <property type="project" value="TreeGrafter"/>
</dbReference>
<comment type="catalytic activity">
    <reaction evidence="3">
        <text>[protein]-peptidylproline (omega=180) = [protein]-peptidylproline (omega=0)</text>
        <dbReference type="Rhea" id="RHEA:16237"/>
        <dbReference type="Rhea" id="RHEA-COMP:10747"/>
        <dbReference type="Rhea" id="RHEA-COMP:10748"/>
        <dbReference type="ChEBI" id="CHEBI:83833"/>
        <dbReference type="ChEBI" id="CHEBI:83834"/>
        <dbReference type="EC" id="5.2.1.8"/>
    </reaction>
</comment>
<feature type="signal peptide" evidence="3">
    <location>
        <begin position="1"/>
        <end position="27"/>
    </location>
</feature>
<keyword evidence="1 3" id="KW-0697">Rotamase</keyword>
<evidence type="ECO:0000313" key="6">
    <source>
        <dbReference type="EMBL" id="JAG00254.1"/>
    </source>
</evidence>
<dbReference type="EMBL" id="GBRD01016490">
    <property type="protein sequence ID" value="JAG49336.1"/>
    <property type="molecule type" value="Transcribed_RNA"/>
</dbReference>
<feature type="region of interest" description="Disordered" evidence="4">
    <location>
        <begin position="136"/>
        <end position="170"/>
    </location>
</feature>
<dbReference type="GO" id="GO:0003755">
    <property type="term" value="F:peptidyl-prolyl cis-trans isomerase activity"/>
    <property type="evidence" value="ECO:0007669"/>
    <property type="project" value="UniProtKB-UniRule"/>
</dbReference>
<dbReference type="Pfam" id="PF00160">
    <property type="entry name" value="Pro_isomerase"/>
    <property type="match status" value="1"/>
</dbReference>
<evidence type="ECO:0000313" key="7">
    <source>
        <dbReference type="EMBL" id="JAG49336.1"/>
    </source>
</evidence>
<dbReference type="PROSITE" id="PS50072">
    <property type="entry name" value="CSA_PPIASE_2"/>
    <property type="match status" value="1"/>
</dbReference>
<evidence type="ECO:0000256" key="4">
    <source>
        <dbReference type="SAM" id="MobiDB-lite"/>
    </source>
</evidence>